<dbReference type="GO" id="GO:0046872">
    <property type="term" value="F:metal ion binding"/>
    <property type="evidence" value="ECO:0007669"/>
    <property type="project" value="UniProtKB-KW"/>
</dbReference>
<dbReference type="InterPro" id="IPR051536">
    <property type="entry name" value="UDG_Type-4/5"/>
</dbReference>
<dbReference type="PANTHER" id="PTHR33693">
    <property type="entry name" value="TYPE-5 URACIL-DNA GLYCOSYLASE"/>
    <property type="match status" value="1"/>
</dbReference>
<dbReference type="GO" id="GO:0097506">
    <property type="term" value="F:deaminated base DNA N-glycosylase activity"/>
    <property type="evidence" value="ECO:0007669"/>
    <property type="project" value="UniProtKB-ARBA"/>
</dbReference>
<sequence length="223" mass="25085">MNAVDSFQNLALLENLYRLKSLGYSFVDPITPNLQTPLNSLPDSLGEINQNIAQCFLCDLSKSRRQSMSGYGNIKAQLMFVDAYVSAAEDESSEYYVGRSGVMLRDMIEKVLNLKIEEVFFTHAVKCKPFGFQNPSPSECSSCAPFLSKQIELIKPRIIIPLGADAYRILSGDHGDFERVRGEIIPYGDSQLIPMHHPLYLVRNPSCKKEAMRDLQTIKSQLL</sequence>
<reference evidence="9 10" key="1">
    <citation type="journal article" date="2012" name="Stand. Genomic Sci.">
        <title>Complete genome sequence of the sulfur compounds oxidizing chemolithoautotroph Sulfuricurvum kujiense type strain (YK-1(T)).</title>
        <authorList>
            <person name="Han C."/>
            <person name="Kotsyurbenko O."/>
            <person name="Chertkov O."/>
            <person name="Held B."/>
            <person name="Lapidus A."/>
            <person name="Nolan M."/>
            <person name="Lucas S."/>
            <person name="Hammon N."/>
            <person name="Deshpande S."/>
            <person name="Cheng J.F."/>
            <person name="Tapia R."/>
            <person name="Goodwin L.A."/>
            <person name="Pitluck S."/>
            <person name="Liolios K."/>
            <person name="Pagani I."/>
            <person name="Ivanova N."/>
            <person name="Mavromatis K."/>
            <person name="Mikhailova N."/>
            <person name="Pati A."/>
            <person name="Chen A."/>
            <person name="Palaniappan K."/>
            <person name="Land M."/>
            <person name="Hauser L."/>
            <person name="Chang Y.J."/>
            <person name="Jeffries C.D."/>
            <person name="Brambilla E.M."/>
            <person name="Rohde M."/>
            <person name="Spring S."/>
            <person name="Sikorski J."/>
            <person name="Goker M."/>
            <person name="Woyke T."/>
            <person name="Bristow J."/>
            <person name="Eisen J.A."/>
            <person name="Markowitz V."/>
            <person name="Hugenholtz P."/>
            <person name="Kyrpides N.C."/>
            <person name="Klenk H.P."/>
            <person name="Detter J.C."/>
        </authorList>
    </citation>
    <scope>NUCLEOTIDE SEQUENCE [LARGE SCALE GENOMIC DNA]</scope>
    <source>
        <strain evidence="10">ATCC BAA-921 / DSM 16994 / JCM 11577 / YK-1</strain>
    </source>
</reference>
<dbReference type="AlphaFoldDB" id="E4TYP0"/>
<evidence type="ECO:0000259" key="8">
    <source>
        <dbReference type="SMART" id="SM00986"/>
    </source>
</evidence>
<dbReference type="Proteomes" id="UP000008721">
    <property type="component" value="Chromosome"/>
</dbReference>
<dbReference type="InterPro" id="IPR005122">
    <property type="entry name" value="Uracil-DNA_glycosylase-like"/>
</dbReference>
<dbReference type="PANTHER" id="PTHR33693:SF1">
    <property type="entry name" value="TYPE-4 URACIL-DNA GLYCOSYLASE"/>
    <property type="match status" value="1"/>
</dbReference>
<evidence type="ECO:0000256" key="5">
    <source>
        <dbReference type="ARBA" id="ARBA00023004"/>
    </source>
</evidence>
<keyword evidence="3" id="KW-0227">DNA damage</keyword>
<protein>
    <submittedName>
        <fullName evidence="9">Uracil-DNA glycosylase superfamily</fullName>
    </submittedName>
</protein>
<dbReference type="KEGG" id="sku:Sulku_1369"/>
<evidence type="ECO:0000256" key="4">
    <source>
        <dbReference type="ARBA" id="ARBA00022801"/>
    </source>
</evidence>
<keyword evidence="7" id="KW-0234">DNA repair</keyword>
<feature type="domain" description="Uracil-DNA glycosylase-like" evidence="8">
    <location>
        <begin position="69"/>
        <end position="216"/>
    </location>
</feature>
<evidence type="ECO:0000256" key="1">
    <source>
        <dbReference type="ARBA" id="ARBA00022485"/>
    </source>
</evidence>
<dbReference type="GO" id="GO:0006281">
    <property type="term" value="P:DNA repair"/>
    <property type="evidence" value="ECO:0007669"/>
    <property type="project" value="UniProtKB-KW"/>
</dbReference>
<evidence type="ECO:0000256" key="2">
    <source>
        <dbReference type="ARBA" id="ARBA00022723"/>
    </source>
</evidence>
<keyword evidence="10" id="KW-1185">Reference proteome</keyword>
<keyword evidence="2" id="KW-0479">Metal-binding</keyword>
<dbReference type="STRING" id="709032.Sulku_1369"/>
<dbReference type="HOGENOM" id="CLU_044815_1_4_7"/>
<dbReference type="Gene3D" id="3.40.470.10">
    <property type="entry name" value="Uracil-DNA glycosylase-like domain"/>
    <property type="match status" value="1"/>
</dbReference>
<organism evidence="9 10">
    <name type="scientific">Sulfuricurvum kujiense (strain ATCC BAA-921 / DSM 16994 / JCM 11577 / YK-1)</name>
    <dbReference type="NCBI Taxonomy" id="709032"/>
    <lineage>
        <taxon>Bacteria</taxon>
        <taxon>Pseudomonadati</taxon>
        <taxon>Campylobacterota</taxon>
        <taxon>Epsilonproteobacteria</taxon>
        <taxon>Campylobacterales</taxon>
        <taxon>Sulfurimonadaceae</taxon>
        <taxon>Sulfuricurvum</taxon>
    </lineage>
</organism>
<dbReference type="eggNOG" id="COG1573">
    <property type="taxonomic scope" value="Bacteria"/>
</dbReference>
<dbReference type="EMBL" id="CP002355">
    <property type="protein sequence ID" value="ADR34031.1"/>
    <property type="molecule type" value="Genomic_DNA"/>
</dbReference>
<evidence type="ECO:0000256" key="3">
    <source>
        <dbReference type="ARBA" id="ARBA00022763"/>
    </source>
</evidence>
<dbReference type="GO" id="GO:0051539">
    <property type="term" value="F:4 iron, 4 sulfur cluster binding"/>
    <property type="evidence" value="ECO:0007669"/>
    <property type="project" value="UniProtKB-KW"/>
</dbReference>
<evidence type="ECO:0000313" key="9">
    <source>
        <dbReference type="EMBL" id="ADR34031.1"/>
    </source>
</evidence>
<keyword evidence="4" id="KW-0378">Hydrolase</keyword>
<dbReference type="SMART" id="SM00986">
    <property type="entry name" value="UDG"/>
    <property type="match status" value="1"/>
</dbReference>
<keyword evidence="5" id="KW-0408">Iron</keyword>
<dbReference type="CDD" id="cd10030">
    <property type="entry name" value="UDG-F4_TTUDGA_SPO1dp_like"/>
    <property type="match status" value="1"/>
</dbReference>
<dbReference type="Pfam" id="PF03167">
    <property type="entry name" value="UDG"/>
    <property type="match status" value="1"/>
</dbReference>
<dbReference type="InterPro" id="IPR036895">
    <property type="entry name" value="Uracil-DNA_glycosylase-like_sf"/>
</dbReference>
<evidence type="ECO:0000256" key="7">
    <source>
        <dbReference type="ARBA" id="ARBA00023204"/>
    </source>
</evidence>
<keyword evidence="1" id="KW-0004">4Fe-4S</keyword>
<accession>E4TYP0</accession>
<proteinExistence type="predicted"/>
<evidence type="ECO:0000313" key="10">
    <source>
        <dbReference type="Proteomes" id="UP000008721"/>
    </source>
</evidence>
<gene>
    <name evidence="9" type="ordered locus">Sulku_1369</name>
</gene>
<name>E4TYP0_SULKY</name>
<dbReference type="SUPFAM" id="SSF52141">
    <property type="entry name" value="Uracil-DNA glycosylase-like"/>
    <property type="match status" value="1"/>
</dbReference>
<dbReference type="SMART" id="SM00987">
    <property type="entry name" value="UreE_C"/>
    <property type="match status" value="1"/>
</dbReference>
<keyword evidence="6" id="KW-0411">Iron-sulfur</keyword>
<evidence type="ECO:0000256" key="6">
    <source>
        <dbReference type="ARBA" id="ARBA00023014"/>
    </source>
</evidence>